<reference evidence="2 3" key="1">
    <citation type="submission" date="2020-06" db="EMBL/GenBank/DDBJ databases">
        <authorList>
            <person name="Scott K."/>
        </authorList>
    </citation>
    <scope>NUCLEOTIDE SEQUENCE [LARGE SCALE GENOMIC DNA]</scope>
    <source>
        <strain evidence="2 3">HH1</strain>
    </source>
</reference>
<evidence type="ECO:0000256" key="1">
    <source>
        <dbReference type="SAM" id="SignalP"/>
    </source>
</evidence>
<protein>
    <recommendedName>
        <fullName evidence="4">SoxXA-binding protein</fullName>
    </recommendedName>
</protein>
<reference evidence="2 3" key="2">
    <citation type="submission" date="2020-11" db="EMBL/GenBank/DDBJ databases">
        <title>Sulfur oxidizing isolate from Hospital Hole Sinkhole.</title>
        <authorList>
            <person name="Scott K.M."/>
        </authorList>
    </citation>
    <scope>NUCLEOTIDE SEQUENCE [LARGE SCALE GENOMIC DNA]</scope>
    <source>
        <strain evidence="2 3">HH1</strain>
    </source>
</reference>
<dbReference type="RefSeq" id="WP_194947505.1">
    <property type="nucleotide sequence ID" value="NZ_JACBGI020000002.1"/>
</dbReference>
<keyword evidence="1" id="KW-0732">Signal</keyword>
<sequence>MKKLLIGATLIASAVFAGTASASAMSYDETVAQAKAVHADASKDGFIWQQKKMKMPYVNDYLAKADEAHKKGDSAAAMKFAQEALKTAKAEVYQRDHNANLKAGWEK</sequence>
<feature type="chain" id="PRO_5046345023" description="SoxXA-binding protein" evidence="1">
    <location>
        <begin position="23"/>
        <end position="107"/>
    </location>
</feature>
<organism evidence="2 3">
    <name type="scientific">Thiomicrorhabdus heinhorstiae</name>
    <dbReference type="NCBI Taxonomy" id="2748010"/>
    <lineage>
        <taxon>Bacteria</taxon>
        <taxon>Pseudomonadati</taxon>
        <taxon>Pseudomonadota</taxon>
        <taxon>Gammaproteobacteria</taxon>
        <taxon>Thiotrichales</taxon>
        <taxon>Piscirickettsiaceae</taxon>
        <taxon>Thiomicrorhabdus</taxon>
    </lineage>
</organism>
<gene>
    <name evidence="2" type="ORF">H8792_002175</name>
</gene>
<dbReference type="EMBL" id="JACBGI020000002">
    <property type="protein sequence ID" value="MBF6057138.1"/>
    <property type="molecule type" value="Genomic_DNA"/>
</dbReference>
<dbReference type="Proteomes" id="UP001193680">
    <property type="component" value="Unassembled WGS sequence"/>
</dbReference>
<feature type="signal peptide" evidence="1">
    <location>
        <begin position="1"/>
        <end position="22"/>
    </location>
</feature>
<name>A0ABS0BTH2_9GAMM</name>
<accession>A0ABS0BTH2</accession>
<proteinExistence type="predicted"/>
<comment type="caution">
    <text evidence="2">The sequence shown here is derived from an EMBL/GenBank/DDBJ whole genome shotgun (WGS) entry which is preliminary data.</text>
</comment>
<evidence type="ECO:0000313" key="2">
    <source>
        <dbReference type="EMBL" id="MBF6057138.1"/>
    </source>
</evidence>
<evidence type="ECO:0008006" key="4">
    <source>
        <dbReference type="Google" id="ProtNLM"/>
    </source>
</evidence>
<keyword evidence="3" id="KW-1185">Reference proteome</keyword>
<evidence type="ECO:0000313" key="3">
    <source>
        <dbReference type="Proteomes" id="UP001193680"/>
    </source>
</evidence>